<dbReference type="PIRSF" id="PIRSF002122">
    <property type="entry name" value="RPS7p_RPS7a_RPS5e_RPS7o"/>
    <property type="match status" value="1"/>
</dbReference>
<reference evidence="9" key="1">
    <citation type="journal article" date="2020" name="Front. Plant Sci.">
        <title>Comparative Plastid Genomics of Non-Photosynthetic Chrysophytes: Genome Reduction and Compaction.</title>
        <authorList>
            <person name="Kim J.I."/>
            <person name="Jeong M."/>
            <person name="Archibald J.M."/>
            <person name="Shin W."/>
        </authorList>
    </citation>
    <scope>NUCLEOTIDE SEQUENCE</scope>
    <source>
        <strain evidence="9">Baekdong012001B8</strain>
    </source>
</reference>
<proteinExistence type="inferred from homology"/>
<dbReference type="NCBIfam" id="TIGR01029">
    <property type="entry name" value="rpsG_bact"/>
    <property type="match status" value="1"/>
</dbReference>
<dbReference type="InterPro" id="IPR036823">
    <property type="entry name" value="Ribosomal_uS7_dom_sf"/>
</dbReference>
<dbReference type="SUPFAM" id="SSF47973">
    <property type="entry name" value="Ribosomal protein S7"/>
    <property type="match status" value="1"/>
</dbReference>
<dbReference type="InterPro" id="IPR023798">
    <property type="entry name" value="Ribosomal_uS7_dom"/>
</dbReference>
<feature type="domain" description="Small ribosomal subunit protein uS7" evidence="8">
    <location>
        <begin position="4"/>
        <end position="149"/>
    </location>
</feature>
<evidence type="ECO:0000256" key="7">
    <source>
        <dbReference type="RuleBase" id="RU003620"/>
    </source>
</evidence>
<organism evidence="9">
    <name type="scientific">Spumella sp. Baekdong012001B8</name>
    <dbReference type="NCBI Taxonomy" id="2782410"/>
    <lineage>
        <taxon>Eukaryota</taxon>
        <taxon>Sar</taxon>
        <taxon>Stramenopiles</taxon>
        <taxon>Ochrophyta</taxon>
        <taxon>Chrysophyceae</taxon>
        <taxon>Chromulinales</taxon>
        <taxon>Chromulinaceae</taxon>
        <taxon>Spumella</taxon>
    </lineage>
</organism>
<sequence length="155" mass="17848">MARRISTQKRLPYRDFKYESLLVSLFVNRLLKAGKKQLTRRIIYSALVLIQQRLSQNPILILEKAVNNASPRIELTSKFLSGVTYQIPTKLTRFRSTNFAVCWLIQEAKKRSEKNMVLNLANELLDASKGMGGAVKKRDEEHKMVEANKAFATYE</sequence>
<dbReference type="AlphaFoldDB" id="A0A7S6PV81"/>
<dbReference type="GO" id="GO:0015935">
    <property type="term" value="C:small ribosomal subunit"/>
    <property type="evidence" value="ECO:0007669"/>
    <property type="project" value="InterPro"/>
</dbReference>
<keyword evidence="4 6" id="KW-0689">Ribosomal protein</keyword>
<dbReference type="Pfam" id="PF00177">
    <property type="entry name" value="Ribosomal_S7"/>
    <property type="match status" value="1"/>
</dbReference>
<geneLocation type="plastid" evidence="9"/>
<dbReference type="Gene3D" id="1.10.455.10">
    <property type="entry name" value="Ribosomal protein S7 domain"/>
    <property type="match status" value="1"/>
</dbReference>
<dbReference type="HAMAP" id="MF_00480_B">
    <property type="entry name" value="Ribosomal_uS7_B"/>
    <property type="match status" value="1"/>
</dbReference>
<dbReference type="PANTHER" id="PTHR11205">
    <property type="entry name" value="RIBOSOMAL PROTEIN S7"/>
    <property type="match status" value="1"/>
</dbReference>
<dbReference type="EMBL" id="MN935479">
    <property type="protein sequence ID" value="QOU10724.1"/>
    <property type="molecule type" value="Genomic_DNA"/>
</dbReference>
<evidence type="ECO:0000256" key="4">
    <source>
        <dbReference type="ARBA" id="ARBA00022980"/>
    </source>
</evidence>
<protein>
    <recommendedName>
        <fullName evidence="7">Ribosomal protein S7</fullName>
    </recommendedName>
</protein>
<evidence type="ECO:0000313" key="9">
    <source>
        <dbReference type="EMBL" id="QOU10724.1"/>
    </source>
</evidence>
<gene>
    <name evidence="9" type="primary">rps7</name>
    <name evidence="9" type="ORF">SpumellaPt_p026</name>
</gene>
<accession>A0A7S6PV81</accession>
<evidence type="ECO:0000256" key="3">
    <source>
        <dbReference type="ARBA" id="ARBA00022884"/>
    </source>
</evidence>
<evidence type="ECO:0000256" key="5">
    <source>
        <dbReference type="ARBA" id="ARBA00023274"/>
    </source>
</evidence>
<comment type="similarity">
    <text evidence="1 6">Belongs to the universal ribosomal protein uS7 family.</text>
</comment>
<keyword evidence="5 6" id="KW-0687">Ribonucleoprotein</keyword>
<dbReference type="InterPro" id="IPR020606">
    <property type="entry name" value="Ribosomal_uS7_CS"/>
</dbReference>
<keyword evidence="3 7" id="KW-0694">RNA-binding</keyword>
<keyword evidence="9" id="KW-0934">Plastid</keyword>
<dbReference type="GO" id="GO:0006412">
    <property type="term" value="P:translation"/>
    <property type="evidence" value="ECO:0007669"/>
    <property type="project" value="InterPro"/>
</dbReference>
<evidence type="ECO:0000259" key="8">
    <source>
        <dbReference type="Pfam" id="PF00177"/>
    </source>
</evidence>
<dbReference type="PROSITE" id="PS00052">
    <property type="entry name" value="RIBOSOMAL_S7"/>
    <property type="match status" value="1"/>
</dbReference>
<keyword evidence="2 7" id="KW-0699">rRNA-binding</keyword>
<dbReference type="GO" id="GO:0003735">
    <property type="term" value="F:structural constituent of ribosome"/>
    <property type="evidence" value="ECO:0007669"/>
    <property type="project" value="InterPro"/>
</dbReference>
<name>A0A7S6PV81_9STRA</name>
<dbReference type="InterPro" id="IPR005717">
    <property type="entry name" value="Ribosomal_uS7_bac/org-type"/>
</dbReference>
<evidence type="ECO:0000256" key="1">
    <source>
        <dbReference type="ARBA" id="ARBA00007151"/>
    </source>
</evidence>
<dbReference type="InterPro" id="IPR000235">
    <property type="entry name" value="Ribosomal_uS7"/>
</dbReference>
<evidence type="ECO:0000256" key="2">
    <source>
        <dbReference type="ARBA" id="ARBA00022730"/>
    </source>
</evidence>
<evidence type="ECO:0000256" key="6">
    <source>
        <dbReference type="RuleBase" id="RU003619"/>
    </source>
</evidence>
<dbReference type="GO" id="GO:0019843">
    <property type="term" value="F:rRNA binding"/>
    <property type="evidence" value="ECO:0007669"/>
    <property type="project" value="UniProtKB-KW"/>
</dbReference>